<reference evidence="9" key="1">
    <citation type="submission" date="2025-08" db="UniProtKB">
        <authorList>
            <consortium name="Ensembl"/>
        </authorList>
    </citation>
    <scope>IDENTIFICATION</scope>
</reference>
<keyword evidence="5" id="KW-0067">ATP-binding</keyword>
<evidence type="ECO:0000256" key="8">
    <source>
        <dbReference type="SAM" id="Phobius"/>
    </source>
</evidence>
<keyword evidence="8" id="KW-0472">Membrane</keyword>
<dbReference type="PANTHER" id="PTHR12241">
    <property type="entry name" value="TUBULIN POLYGLUTAMYLASE"/>
    <property type="match status" value="1"/>
</dbReference>
<evidence type="ECO:0000256" key="1">
    <source>
        <dbReference type="ARBA" id="ARBA00006820"/>
    </source>
</evidence>
<dbReference type="Pfam" id="PF03133">
    <property type="entry name" value="TTL"/>
    <property type="match status" value="1"/>
</dbReference>
<dbReference type="SUPFAM" id="SSF56059">
    <property type="entry name" value="Glutathione synthetase ATP-binding domain-like"/>
    <property type="match status" value="1"/>
</dbReference>
<evidence type="ECO:0000256" key="6">
    <source>
        <dbReference type="ARBA" id="ARBA00041448"/>
    </source>
</evidence>
<dbReference type="Gene3D" id="3.30.470.20">
    <property type="entry name" value="ATP-grasp fold, B domain"/>
    <property type="match status" value="1"/>
</dbReference>
<evidence type="ECO:0000256" key="2">
    <source>
        <dbReference type="ARBA" id="ARBA00022598"/>
    </source>
</evidence>
<evidence type="ECO:0000256" key="5">
    <source>
        <dbReference type="ARBA" id="ARBA00022840"/>
    </source>
</evidence>
<evidence type="ECO:0000313" key="10">
    <source>
        <dbReference type="Proteomes" id="UP000472260"/>
    </source>
</evidence>
<dbReference type="GO" id="GO:0005524">
    <property type="term" value="F:ATP binding"/>
    <property type="evidence" value="ECO:0007669"/>
    <property type="project" value="UniProtKB-KW"/>
</dbReference>
<dbReference type="GO" id="GO:0036064">
    <property type="term" value="C:ciliary basal body"/>
    <property type="evidence" value="ECO:0007669"/>
    <property type="project" value="TreeGrafter"/>
</dbReference>
<keyword evidence="8" id="KW-1133">Transmembrane helix</keyword>
<dbReference type="GO" id="GO:0015631">
    <property type="term" value="F:tubulin binding"/>
    <property type="evidence" value="ECO:0007669"/>
    <property type="project" value="TreeGrafter"/>
</dbReference>
<proteinExistence type="inferred from homology"/>
<feature type="transmembrane region" description="Helical" evidence="8">
    <location>
        <begin position="454"/>
        <end position="478"/>
    </location>
</feature>
<dbReference type="GO" id="GO:0000226">
    <property type="term" value="P:microtubule cytoskeleton organization"/>
    <property type="evidence" value="ECO:0007669"/>
    <property type="project" value="TreeGrafter"/>
</dbReference>
<reference evidence="9" key="2">
    <citation type="submission" date="2025-09" db="UniProtKB">
        <authorList>
            <consortium name="Ensembl"/>
        </authorList>
    </citation>
    <scope>IDENTIFICATION</scope>
</reference>
<organism evidence="9 10">
    <name type="scientific">Sinocyclocheilus anshuiensis</name>
    <dbReference type="NCBI Taxonomy" id="1608454"/>
    <lineage>
        <taxon>Eukaryota</taxon>
        <taxon>Metazoa</taxon>
        <taxon>Chordata</taxon>
        <taxon>Craniata</taxon>
        <taxon>Vertebrata</taxon>
        <taxon>Euteleostomi</taxon>
        <taxon>Actinopterygii</taxon>
        <taxon>Neopterygii</taxon>
        <taxon>Teleostei</taxon>
        <taxon>Ostariophysi</taxon>
        <taxon>Cypriniformes</taxon>
        <taxon>Cyprinidae</taxon>
        <taxon>Cyprininae</taxon>
        <taxon>Sinocyclocheilus</taxon>
    </lineage>
</organism>
<dbReference type="GO" id="GO:0070740">
    <property type="term" value="F:tubulin-glutamic acid ligase activity"/>
    <property type="evidence" value="ECO:0007669"/>
    <property type="project" value="TreeGrafter"/>
</dbReference>
<name>A0A671Q7Y8_9TELE</name>
<dbReference type="Ensembl" id="ENSSANT00000072016.1">
    <property type="protein sequence ID" value="ENSSANP00000067756.1"/>
    <property type="gene ID" value="ENSSANG00000033574.1"/>
</dbReference>
<evidence type="ECO:0000256" key="3">
    <source>
        <dbReference type="ARBA" id="ARBA00022701"/>
    </source>
</evidence>
<keyword evidence="10" id="KW-1185">Reference proteome</keyword>
<dbReference type="PANTHER" id="PTHR12241:SF145">
    <property type="entry name" value="TUBULIN POLYGLUTAMYLASE TTLL5"/>
    <property type="match status" value="1"/>
</dbReference>
<protein>
    <recommendedName>
        <fullName evidence="6">Tubulin--tyrosine ligase-like protein 5</fullName>
    </recommendedName>
</protein>
<evidence type="ECO:0000313" key="9">
    <source>
        <dbReference type="Ensembl" id="ENSSANP00000067756.1"/>
    </source>
</evidence>
<dbReference type="PROSITE" id="PS51221">
    <property type="entry name" value="TTL"/>
    <property type="match status" value="1"/>
</dbReference>
<sequence>QTEMPVVREQKDESEKLLCIAWSGVSKRIPVLLFCAEAVVSKDVAIRSVGEKYNLAFKIVRTESRLVRGMLVSHGFHEVHPNNNDFNLMWTGSHLKPYLLRSLQDFQKVNHFPRSYELTRKDRLYKNIQRMQQTHGFQNFHIVPQTFVLPAEFQEFSSSFSKDKGAWIIKPVASSRGRGIYLVSSPSLIPLDENILVSRYISNPLLIDGFKFDVRLYVLVTSYDPLLIYLYEEGLARFATVKYDHATANIKNQFMHLTNYSVNKKSSDYVSCDDPEVEDYGNKWSMSAMLRYLRQEGKDTTLLMGQIEELIIKALLSAEIHIATACKMFVPYRCNCFELYGFDVLIDSNLKPWLLEVNLSPSLACDAPLDLKIKASMISDMFSLVGFVCQDPLLRQPRPDRAGIDSRMKNPLFPCVDTQDKQQVVRTIMMIIRQPYSMKVLRRAQEEYDRRGGFVVFCTLLVSSALFCFLISWLFVLVPPSFSKVQARMAFSSYLHRVQLRLQCGMCAVDRVILQELVVRFLKRASSNLRQDMCLEEPSRQLCLSDRQRILSHQLGNFIQLYNQETKQMVESLDKIPDEERCINSNVFQEFILEASENDLEEVLTFYTQKNKSASVFLGTKCDSSRVERNSDENRESDLSLFCPTVSQKPSLSKSRPGSAGLLKETDSLSAQAQSNQLAIVSALRKLVEKQAARQYSTSSHISLLTQHVSHDLHIRYMFSFSNITA</sequence>
<keyword evidence="3" id="KW-0493">Microtubule</keyword>
<dbReference type="Proteomes" id="UP000472260">
    <property type="component" value="Unassembled WGS sequence"/>
</dbReference>
<gene>
    <name evidence="9" type="primary">ttll5</name>
</gene>
<keyword evidence="8" id="KW-0812">Transmembrane</keyword>
<keyword evidence="4" id="KW-0547">Nucleotide-binding</keyword>
<dbReference type="FunFam" id="3.30.470.20:FF:000009">
    <property type="entry name" value="tubulin polyglutamylase TTLL5 isoform X1"/>
    <property type="match status" value="1"/>
</dbReference>
<dbReference type="GO" id="GO:0005874">
    <property type="term" value="C:microtubule"/>
    <property type="evidence" value="ECO:0007669"/>
    <property type="project" value="UniProtKB-KW"/>
</dbReference>
<evidence type="ECO:0000256" key="4">
    <source>
        <dbReference type="ARBA" id="ARBA00022741"/>
    </source>
</evidence>
<keyword evidence="2" id="KW-0436">Ligase</keyword>
<evidence type="ECO:0000256" key="7">
    <source>
        <dbReference type="ARBA" id="ARBA00049274"/>
    </source>
</evidence>
<dbReference type="AlphaFoldDB" id="A0A671Q7Y8"/>
<comment type="catalytic activity">
    <reaction evidence="7">
        <text>L-glutamyl-[protein] + L-glutamate + ATP = gamma-L-glutamyl-L-glutamyl-[protein] + ADP + phosphate + H(+)</text>
        <dbReference type="Rhea" id="RHEA:60144"/>
        <dbReference type="Rhea" id="RHEA-COMP:10208"/>
        <dbReference type="Rhea" id="RHEA-COMP:15517"/>
        <dbReference type="ChEBI" id="CHEBI:15378"/>
        <dbReference type="ChEBI" id="CHEBI:29973"/>
        <dbReference type="ChEBI" id="CHEBI:29985"/>
        <dbReference type="ChEBI" id="CHEBI:30616"/>
        <dbReference type="ChEBI" id="CHEBI:43474"/>
        <dbReference type="ChEBI" id="CHEBI:143622"/>
        <dbReference type="ChEBI" id="CHEBI:456216"/>
    </reaction>
    <physiologicalReaction direction="left-to-right" evidence="7">
        <dbReference type="Rhea" id="RHEA:60145"/>
    </physiologicalReaction>
</comment>
<dbReference type="InterPro" id="IPR004344">
    <property type="entry name" value="TTL/TTLL_fam"/>
</dbReference>
<comment type="similarity">
    <text evidence="1">Belongs to the tubulin--tyrosine ligase family.</text>
</comment>
<accession>A0A671Q7Y8</accession>